<feature type="transmembrane region" description="Helical" evidence="1">
    <location>
        <begin position="270"/>
        <end position="291"/>
    </location>
</feature>
<proteinExistence type="predicted"/>
<feature type="transmembrane region" description="Helical" evidence="1">
    <location>
        <begin position="328"/>
        <end position="344"/>
    </location>
</feature>
<gene>
    <name evidence="2" type="ORF">CMUC_0048</name>
</gene>
<feature type="transmembrane region" description="Helical" evidence="1">
    <location>
        <begin position="298"/>
        <end position="322"/>
    </location>
</feature>
<sequence>MFKRNLVVKDLIQIDNEVIMTNKKLDEFFELKQNLTNLIKQIATSSDEEQVASYLKDLRVFEAKFHPLKSISNIKEFDEDKIYKLNIELLTLENSIKKLVKLLEEEVNIAKMQVSSTELLKKRALYNSFLEKEKQIFEIYESINTFKNNEFALIHNINAMRFDLEKTYKRSRRFLFSISTIFAALLCLPYFIFINKIPSVAIDDISFSLFMILPVGFFVIVYAGFVFIQNFILFRIFKEHDRFFNHIFVFLYNFFLFFLLILPFTRYFDTGALCTLIFMQVFVSISFVCYITFYTQKILFSIFLVSITIFVDLLPIFAVYFVFDEINISYICLFFTILFISRLISNYKIFLYRIQFALSLMLLSLILVFLNRDFVRLADIANYNADYVIPTKFIPSYVLNLKPNCSQTKVIKFDENLTKLENIKVVVKSDEKYFLKIEQKPFECVRYDKFSVKCEQTVLELENLDCKKKNDKLLCEYKEFDVHQRNIFN</sequence>
<evidence type="ECO:0000313" key="2">
    <source>
        <dbReference type="EMBL" id="QCD43874.1"/>
    </source>
</evidence>
<keyword evidence="1" id="KW-0812">Transmembrane</keyword>
<organism evidence="2 3">
    <name type="scientific">Campylobacter mucosalis CCUG 21559</name>
    <dbReference type="NCBI Taxonomy" id="1032067"/>
    <lineage>
        <taxon>Bacteria</taxon>
        <taxon>Pseudomonadati</taxon>
        <taxon>Campylobacterota</taxon>
        <taxon>Epsilonproteobacteria</taxon>
        <taxon>Campylobacterales</taxon>
        <taxon>Campylobacteraceae</taxon>
        <taxon>Campylobacter</taxon>
    </lineage>
</organism>
<name>A0A6G5QE23_9BACT</name>
<dbReference type="Proteomes" id="UP000503264">
    <property type="component" value="Chromosome"/>
</dbReference>
<keyword evidence="1" id="KW-1133">Transmembrane helix</keyword>
<evidence type="ECO:0000313" key="3">
    <source>
        <dbReference type="Proteomes" id="UP000503264"/>
    </source>
</evidence>
<feature type="transmembrane region" description="Helical" evidence="1">
    <location>
        <begin position="243"/>
        <end position="264"/>
    </location>
</feature>
<dbReference type="AlphaFoldDB" id="A0A6G5QE23"/>
<dbReference type="RefSeq" id="WP_171993217.1">
    <property type="nucleotide sequence ID" value="NZ_CP012542.1"/>
</dbReference>
<keyword evidence="3" id="KW-1185">Reference proteome</keyword>
<reference evidence="2 3" key="1">
    <citation type="submission" date="2016-07" db="EMBL/GenBank/DDBJ databases">
        <title>Comparative genomics of the Campylobacter concisus group.</title>
        <authorList>
            <person name="Miller W.G."/>
            <person name="Yee E."/>
            <person name="Chapman M.H."/>
            <person name="Huynh S."/>
            <person name="Bono J.L."/>
            <person name="On S.L.W."/>
            <person name="StLeger J."/>
            <person name="Foster G."/>
            <person name="Parker C.T."/>
        </authorList>
    </citation>
    <scope>NUCLEOTIDE SEQUENCE [LARGE SCALE GENOMIC DNA]</scope>
    <source>
        <strain evidence="2 3">CCUG 21559</strain>
    </source>
</reference>
<feature type="transmembrane region" description="Helical" evidence="1">
    <location>
        <begin position="351"/>
        <end position="370"/>
    </location>
</feature>
<feature type="transmembrane region" description="Helical" evidence="1">
    <location>
        <begin position="174"/>
        <end position="193"/>
    </location>
</feature>
<protein>
    <submittedName>
        <fullName evidence="2">Putative membrane protein</fullName>
    </submittedName>
</protein>
<accession>A0A6G5QE23</accession>
<keyword evidence="1" id="KW-0472">Membrane</keyword>
<feature type="transmembrane region" description="Helical" evidence="1">
    <location>
        <begin position="205"/>
        <end position="231"/>
    </location>
</feature>
<evidence type="ECO:0000256" key="1">
    <source>
        <dbReference type="SAM" id="Phobius"/>
    </source>
</evidence>
<dbReference type="EMBL" id="CP012542">
    <property type="protein sequence ID" value="QCD43874.1"/>
    <property type="molecule type" value="Genomic_DNA"/>
</dbReference>